<proteinExistence type="predicted"/>
<organism evidence="2">
    <name type="scientific">Darwinula stevensoni</name>
    <dbReference type="NCBI Taxonomy" id="69355"/>
    <lineage>
        <taxon>Eukaryota</taxon>
        <taxon>Metazoa</taxon>
        <taxon>Ecdysozoa</taxon>
        <taxon>Arthropoda</taxon>
        <taxon>Crustacea</taxon>
        <taxon>Oligostraca</taxon>
        <taxon>Ostracoda</taxon>
        <taxon>Podocopa</taxon>
        <taxon>Podocopida</taxon>
        <taxon>Darwinulocopina</taxon>
        <taxon>Darwinuloidea</taxon>
        <taxon>Darwinulidae</taxon>
        <taxon>Darwinula</taxon>
    </lineage>
</organism>
<keyword evidence="1" id="KW-0812">Transmembrane</keyword>
<keyword evidence="1" id="KW-0472">Membrane</keyword>
<protein>
    <submittedName>
        <fullName evidence="2">Uncharacterized protein</fullName>
    </submittedName>
</protein>
<evidence type="ECO:0000256" key="1">
    <source>
        <dbReference type="SAM" id="Phobius"/>
    </source>
</evidence>
<dbReference type="AlphaFoldDB" id="A0A7R9ABN9"/>
<keyword evidence="3" id="KW-1185">Reference proteome</keyword>
<reference evidence="2" key="1">
    <citation type="submission" date="2020-11" db="EMBL/GenBank/DDBJ databases">
        <authorList>
            <person name="Tran Van P."/>
        </authorList>
    </citation>
    <scope>NUCLEOTIDE SEQUENCE</scope>
</reference>
<feature type="transmembrane region" description="Helical" evidence="1">
    <location>
        <begin position="44"/>
        <end position="72"/>
    </location>
</feature>
<accession>A0A7R9ABN9</accession>
<gene>
    <name evidence="2" type="ORF">DSTB1V02_LOCUS10785</name>
</gene>
<feature type="transmembrane region" description="Helical" evidence="1">
    <location>
        <begin position="12"/>
        <end position="38"/>
    </location>
</feature>
<dbReference type="EMBL" id="LR902737">
    <property type="protein sequence ID" value="CAD7251017.1"/>
    <property type="molecule type" value="Genomic_DNA"/>
</dbReference>
<sequence length="92" mass="10655">MLMKRKLMIPWLGISLFWFIVYPIAAIIIIALVCTYVQEKIVVVSVVGIVVFVLIVGYSLGIYFFLVVYSYFKALRQLSTNARNWLLFSANW</sequence>
<evidence type="ECO:0000313" key="2">
    <source>
        <dbReference type="EMBL" id="CAD7251017.1"/>
    </source>
</evidence>
<evidence type="ECO:0000313" key="3">
    <source>
        <dbReference type="Proteomes" id="UP000677054"/>
    </source>
</evidence>
<dbReference type="EMBL" id="CAJPEV010003220">
    <property type="protein sequence ID" value="CAG0899244.1"/>
    <property type="molecule type" value="Genomic_DNA"/>
</dbReference>
<dbReference type="Proteomes" id="UP000677054">
    <property type="component" value="Unassembled WGS sequence"/>
</dbReference>
<name>A0A7R9ABN9_9CRUS</name>
<keyword evidence="1" id="KW-1133">Transmembrane helix</keyword>